<reference evidence="6" key="1">
    <citation type="submission" date="2021-12" db="EMBL/GenBank/DDBJ databases">
        <title>Novel species in genus Dyadobacter.</title>
        <authorList>
            <person name="Ma C."/>
        </authorList>
    </citation>
    <scope>NUCLEOTIDE SEQUENCE</scope>
    <source>
        <strain evidence="6">LJ419</strain>
    </source>
</reference>
<dbReference type="GO" id="GO:0004252">
    <property type="term" value="F:serine-type endopeptidase activity"/>
    <property type="evidence" value="ECO:0007669"/>
    <property type="project" value="InterPro"/>
</dbReference>
<dbReference type="InterPro" id="IPR009003">
    <property type="entry name" value="Peptidase_S1_PA"/>
</dbReference>
<organism evidence="6 7">
    <name type="scientific">Dyadobacter chenwenxiniae</name>
    <dbReference type="NCBI Taxonomy" id="2906456"/>
    <lineage>
        <taxon>Bacteria</taxon>
        <taxon>Pseudomonadati</taxon>
        <taxon>Bacteroidota</taxon>
        <taxon>Cytophagia</taxon>
        <taxon>Cytophagales</taxon>
        <taxon>Spirosomataceae</taxon>
        <taxon>Dyadobacter</taxon>
    </lineage>
</organism>
<feature type="chain" id="PRO_5040842081" evidence="5">
    <location>
        <begin position="24"/>
        <end position="398"/>
    </location>
</feature>
<gene>
    <name evidence="6" type="ORF">LXM26_07660</name>
</gene>
<feature type="signal peptide" evidence="5">
    <location>
        <begin position="1"/>
        <end position="23"/>
    </location>
</feature>
<dbReference type="PROSITE" id="PS00673">
    <property type="entry name" value="V8_SER"/>
    <property type="match status" value="1"/>
</dbReference>
<protein>
    <submittedName>
        <fullName evidence="6">Serine protease</fullName>
    </submittedName>
</protein>
<dbReference type="Pfam" id="PF13365">
    <property type="entry name" value="Trypsin_2"/>
    <property type="match status" value="1"/>
</dbReference>
<evidence type="ECO:0000313" key="7">
    <source>
        <dbReference type="Proteomes" id="UP001139000"/>
    </source>
</evidence>
<keyword evidence="2 5" id="KW-0732">Signal</keyword>
<dbReference type="InterPro" id="IPR000126">
    <property type="entry name" value="V8_ser_AS"/>
</dbReference>
<dbReference type="RefSeq" id="WP_234654622.1">
    <property type="nucleotide sequence ID" value="NZ_CP094997.1"/>
</dbReference>
<evidence type="ECO:0000256" key="3">
    <source>
        <dbReference type="ARBA" id="ARBA00022801"/>
    </source>
</evidence>
<keyword evidence="3" id="KW-0378">Hydrolase</keyword>
<evidence type="ECO:0000256" key="4">
    <source>
        <dbReference type="ARBA" id="ARBA00022825"/>
    </source>
</evidence>
<dbReference type="SUPFAM" id="SSF50494">
    <property type="entry name" value="Trypsin-like serine proteases"/>
    <property type="match status" value="1"/>
</dbReference>
<dbReference type="InterPro" id="IPR043504">
    <property type="entry name" value="Peptidase_S1_PA_chymotrypsin"/>
</dbReference>
<dbReference type="PROSITE" id="PS00134">
    <property type="entry name" value="TRYPSIN_HIS"/>
    <property type="match status" value="1"/>
</dbReference>
<dbReference type="InterPro" id="IPR018114">
    <property type="entry name" value="TRYPSIN_HIS"/>
</dbReference>
<dbReference type="PROSITE" id="PS51257">
    <property type="entry name" value="PROKAR_LIPOPROTEIN"/>
    <property type="match status" value="1"/>
</dbReference>
<accession>A0A9X1PJY6</accession>
<dbReference type="GO" id="GO:0006508">
    <property type="term" value="P:proteolysis"/>
    <property type="evidence" value="ECO:0007669"/>
    <property type="project" value="UniProtKB-KW"/>
</dbReference>
<keyword evidence="4" id="KW-0720">Serine protease</keyword>
<keyword evidence="1 6" id="KW-0645">Protease</keyword>
<keyword evidence="7" id="KW-1185">Reference proteome</keyword>
<evidence type="ECO:0000256" key="2">
    <source>
        <dbReference type="ARBA" id="ARBA00022729"/>
    </source>
</evidence>
<dbReference type="EMBL" id="JAJTTC010000001">
    <property type="protein sequence ID" value="MCF0061364.1"/>
    <property type="molecule type" value="Genomic_DNA"/>
</dbReference>
<sequence length="398" mass="43606">MKSFTLNHVLLALILIISCTACQRLNPSGTTTEANSTVRELSPDLNQQIMLLSQELRLRQKSTSIDKWLNIGSELTDTVFIATDTGIVARKETLKVNFEEAFKKFEFDTLSSVLSALIDQRDTLRLQFFEDNRKEICEEENKDRLENSGRVVAIFDRSSISSVGSSKSEIKTNAFISVGSLPICNTETFLGQPSGGIGTGIAINKSTIVTAAHCIEKFSDSEAAQRLRFIFDFRCIKDGKVIIDNNRIFSLKSIIKREKIPGTRDYALLLTDRDLPVPDKQVRMAKVILPGDSLYVIGHPLGLPLKIADGATVIDRNDPNFLSATLDTYAGNSGSPVFNAKDELVGILARGGIDMRQPVGKNCAESIVCTAITNAGACQGEKISRVSQFVSSIPLNSH</sequence>
<evidence type="ECO:0000313" key="6">
    <source>
        <dbReference type="EMBL" id="MCF0061364.1"/>
    </source>
</evidence>
<dbReference type="AlphaFoldDB" id="A0A9X1PJY6"/>
<comment type="caution">
    <text evidence="6">The sequence shown here is derived from an EMBL/GenBank/DDBJ whole genome shotgun (WGS) entry which is preliminary data.</text>
</comment>
<dbReference type="Gene3D" id="2.40.10.10">
    <property type="entry name" value="Trypsin-like serine proteases"/>
    <property type="match status" value="2"/>
</dbReference>
<name>A0A9X1PJY6_9BACT</name>
<proteinExistence type="predicted"/>
<evidence type="ECO:0000256" key="5">
    <source>
        <dbReference type="SAM" id="SignalP"/>
    </source>
</evidence>
<evidence type="ECO:0000256" key="1">
    <source>
        <dbReference type="ARBA" id="ARBA00022670"/>
    </source>
</evidence>
<dbReference type="Proteomes" id="UP001139000">
    <property type="component" value="Unassembled WGS sequence"/>
</dbReference>